<dbReference type="InterPro" id="IPR036390">
    <property type="entry name" value="WH_DNA-bd_sf"/>
</dbReference>
<evidence type="ECO:0000313" key="7">
    <source>
        <dbReference type="EMBL" id="QJS13913.1"/>
    </source>
</evidence>
<dbReference type="Pfam" id="PF08100">
    <property type="entry name" value="Dimerisation"/>
    <property type="match status" value="1"/>
</dbReference>
<dbReference type="Gene3D" id="1.10.287.1350">
    <property type="match status" value="1"/>
</dbReference>
<dbReference type="Proteomes" id="UP000502641">
    <property type="component" value="Chromosome"/>
</dbReference>
<evidence type="ECO:0000256" key="4">
    <source>
        <dbReference type="PIRSR" id="PIRSR005739-1"/>
    </source>
</evidence>
<dbReference type="InterPro" id="IPR029063">
    <property type="entry name" value="SAM-dependent_MTases_sf"/>
</dbReference>
<dbReference type="SUPFAM" id="SSF53335">
    <property type="entry name" value="S-adenosyl-L-methionine-dependent methyltransferases"/>
    <property type="match status" value="1"/>
</dbReference>
<proteinExistence type="predicted"/>
<feature type="active site" description="Proton acceptor" evidence="4">
    <location>
        <position position="250"/>
    </location>
</feature>
<dbReference type="InterPro" id="IPR012967">
    <property type="entry name" value="COMT_dimerisation"/>
</dbReference>
<accession>A0A6M4PV32</accession>
<dbReference type="GO" id="GO:0046983">
    <property type="term" value="F:protein dimerization activity"/>
    <property type="evidence" value="ECO:0007669"/>
    <property type="project" value="InterPro"/>
</dbReference>
<evidence type="ECO:0000259" key="5">
    <source>
        <dbReference type="Pfam" id="PF00891"/>
    </source>
</evidence>
<dbReference type="PIRSF" id="PIRSF005739">
    <property type="entry name" value="O-mtase"/>
    <property type="match status" value="1"/>
</dbReference>
<gene>
    <name evidence="7" type="ORF">HKX69_34165</name>
</gene>
<dbReference type="InterPro" id="IPR036388">
    <property type="entry name" value="WH-like_DNA-bd_sf"/>
</dbReference>
<dbReference type="PANTHER" id="PTHR43712">
    <property type="entry name" value="PUTATIVE (AFU_ORTHOLOGUE AFUA_4G14580)-RELATED"/>
    <property type="match status" value="1"/>
</dbReference>
<name>A0A6M4PV32_9ACTN</name>
<feature type="domain" description="O-methyltransferase C-terminal" evidence="5">
    <location>
        <begin position="114"/>
        <end position="321"/>
    </location>
</feature>
<keyword evidence="8" id="KW-1185">Reference proteome</keyword>
<dbReference type="CDD" id="cd02440">
    <property type="entry name" value="AdoMet_MTases"/>
    <property type="match status" value="1"/>
</dbReference>
<dbReference type="SUPFAM" id="SSF46785">
    <property type="entry name" value="Winged helix' DNA-binding domain"/>
    <property type="match status" value="1"/>
</dbReference>
<dbReference type="PROSITE" id="PS51683">
    <property type="entry name" value="SAM_OMT_II"/>
    <property type="match status" value="1"/>
</dbReference>
<protein>
    <submittedName>
        <fullName evidence="7">Methyltransferase</fullName>
    </submittedName>
</protein>
<dbReference type="Gene3D" id="3.40.50.150">
    <property type="entry name" value="Vaccinia Virus protein VP39"/>
    <property type="match status" value="1"/>
</dbReference>
<evidence type="ECO:0000259" key="6">
    <source>
        <dbReference type="Pfam" id="PF08100"/>
    </source>
</evidence>
<dbReference type="EMBL" id="CP053189">
    <property type="protein sequence ID" value="QJS13913.1"/>
    <property type="molecule type" value="Genomic_DNA"/>
</dbReference>
<keyword evidence="3" id="KW-0949">S-adenosyl-L-methionine</keyword>
<evidence type="ECO:0000256" key="2">
    <source>
        <dbReference type="ARBA" id="ARBA00022679"/>
    </source>
</evidence>
<dbReference type="InterPro" id="IPR016461">
    <property type="entry name" value="COMT-like"/>
</dbReference>
<dbReference type="GO" id="GO:0032259">
    <property type="term" value="P:methylation"/>
    <property type="evidence" value="ECO:0007669"/>
    <property type="project" value="UniProtKB-KW"/>
</dbReference>
<dbReference type="Pfam" id="PF00891">
    <property type="entry name" value="Methyltransf_2"/>
    <property type="match status" value="1"/>
</dbReference>
<dbReference type="RefSeq" id="WP_171159306.1">
    <property type="nucleotide sequence ID" value="NZ_CP053189.1"/>
</dbReference>
<feature type="domain" description="O-methyltransferase dimerisation" evidence="6">
    <location>
        <begin position="16"/>
        <end position="90"/>
    </location>
</feature>
<dbReference type="InterPro" id="IPR001077">
    <property type="entry name" value="COMT_C"/>
</dbReference>
<evidence type="ECO:0000256" key="3">
    <source>
        <dbReference type="ARBA" id="ARBA00022691"/>
    </source>
</evidence>
<keyword evidence="2" id="KW-0808">Transferase</keyword>
<dbReference type="AlphaFoldDB" id="A0A6M4PV32"/>
<evidence type="ECO:0000256" key="1">
    <source>
        <dbReference type="ARBA" id="ARBA00022603"/>
    </source>
</evidence>
<organism evidence="7 8">
    <name type="scientific">Streptomyces argyrophylli</name>
    <dbReference type="NCBI Taxonomy" id="2726118"/>
    <lineage>
        <taxon>Bacteria</taxon>
        <taxon>Bacillati</taxon>
        <taxon>Actinomycetota</taxon>
        <taxon>Actinomycetes</taxon>
        <taxon>Kitasatosporales</taxon>
        <taxon>Streptomycetaceae</taxon>
        <taxon>Streptomyces</taxon>
    </lineage>
</organism>
<evidence type="ECO:0000313" key="8">
    <source>
        <dbReference type="Proteomes" id="UP000502641"/>
    </source>
</evidence>
<sequence length="340" mass="35953">MPSDTSRLPAPARILNLLAGGWLAQAVSAVAELGVADALADGPRSVHDLAAATGTHAPSLHRLLRTAADAGLLEELDDQAFALTELGQALREDSPGSLRNFAIWTGLPAERHAWTGLADAVRTGRTAFPDVHGTSVWDYLGEYPDVLTVFDKAMTEASRGIIAPVVAAYDFGAFRTVVDVGGGRGALLAAVLDANPGVSGTLYDRPEVVSQAEDTLRAAGVRDRVRLVGGDFFDTVPGGGDAYVLSNIIHDWDDELSRRILRNCRTALGDDGRVLLVEAVLPERPRPTPTVSLMDLDMLLVAGGKQRTAGEFEVLLEKSGLRLTRIVPGGHCSVVEAVPA</sequence>
<dbReference type="GO" id="GO:0008171">
    <property type="term" value="F:O-methyltransferase activity"/>
    <property type="evidence" value="ECO:0007669"/>
    <property type="project" value="InterPro"/>
</dbReference>
<dbReference type="KEGG" id="sarg:HKX69_34165"/>
<keyword evidence="1 7" id="KW-0489">Methyltransferase</keyword>
<dbReference type="Gene3D" id="1.10.10.10">
    <property type="entry name" value="Winged helix-like DNA-binding domain superfamily/Winged helix DNA-binding domain"/>
    <property type="match status" value="1"/>
</dbReference>
<dbReference type="PANTHER" id="PTHR43712:SF2">
    <property type="entry name" value="O-METHYLTRANSFERASE CICE"/>
    <property type="match status" value="1"/>
</dbReference>
<reference evidence="7 8" key="1">
    <citation type="submission" date="2020-05" db="EMBL/GenBank/DDBJ databases">
        <authorList>
            <person name="Li K."/>
        </authorList>
    </citation>
    <scope>NUCLEOTIDE SEQUENCE [LARGE SCALE GENOMIC DNA]</scope>
    <source>
        <strain evidence="8">jing01</strain>
    </source>
</reference>